<name>A0A1G1Z4Q1_9BACT</name>
<proteinExistence type="predicted"/>
<dbReference type="InterPro" id="IPR036365">
    <property type="entry name" value="PGBD-like_sf"/>
</dbReference>
<organism evidence="4 5">
    <name type="scientific">Candidatus Colwellbacteria bacterium RIFCSPLOWO2_02_FULL_44_20b</name>
    <dbReference type="NCBI Taxonomy" id="1797691"/>
    <lineage>
        <taxon>Bacteria</taxon>
        <taxon>Candidatus Colwelliibacteriota</taxon>
    </lineage>
</organism>
<feature type="chain" id="PRO_5009581711" description="Peptidoglycan binding-like domain-containing protein" evidence="2">
    <location>
        <begin position="29"/>
        <end position="394"/>
    </location>
</feature>
<dbReference type="SUPFAM" id="SSF47090">
    <property type="entry name" value="PGBD-like"/>
    <property type="match status" value="1"/>
</dbReference>
<dbReference type="EMBL" id="MHIZ01000035">
    <property type="protein sequence ID" value="OGY59409.1"/>
    <property type="molecule type" value="Genomic_DNA"/>
</dbReference>
<evidence type="ECO:0000259" key="3">
    <source>
        <dbReference type="Pfam" id="PF01471"/>
    </source>
</evidence>
<protein>
    <recommendedName>
        <fullName evidence="3">Peptidoglycan binding-like domain-containing protein</fullName>
    </recommendedName>
</protein>
<sequence length="394" mass="39819">MIQRKVKLAFAFPLIVVLGVLLSASVSAQALSFTSATTVTINSNNYSISSGSAATSMIVGALTLEVVVPASSTFTLTSSDRYRLNNDQNISQQCSVSQNSLSVTGPLTIIITPDATSLCALASSGGGGGGGGGGPVTDTTAPTGTSVSVNNGAAKTTTVAVTLTLGATGASDVLLSNDSNFTGAVWIVYGTSKSWMLSSSNGVKTVYAKFRDNAGNVSAVISDTITLDPTASTSETAAQTTTTTPSTTTTTPSTTTSVTLKPLPYASPKTNDEMRANLAVLLENLAALQAQVAAPQGSGSVSAPASAKPASGKYSKALTVGSKGDDVTALQEFLKSQGTDIYPEGLVTGYYGGLTKAAVGRFQMKQGIVTSVSDPGYGYVGPKTRAKLNSLLGL</sequence>
<accession>A0A1G1Z4Q1</accession>
<dbReference type="InterPro" id="IPR036366">
    <property type="entry name" value="PGBDSf"/>
</dbReference>
<feature type="compositionally biased region" description="Low complexity" evidence="1">
    <location>
        <begin position="231"/>
        <end position="259"/>
    </location>
</feature>
<dbReference type="Proteomes" id="UP000178808">
    <property type="component" value="Unassembled WGS sequence"/>
</dbReference>
<feature type="signal peptide" evidence="2">
    <location>
        <begin position="1"/>
        <end position="28"/>
    </location>
</feature>
<feature type="domain" description="Peptidoglycan binding-like" evidence="3">
    <location>
        <begin position="324"/>
        <end position="388"/>
    </location>
</feature>
<dbReference type="AlphaFoldDB" id="A0A1G1Z4Q1"/>
<dbReference type="Pfam" id="PF01471">
    <property type="entry name" value="PG_binding_1"/>
    <property type="match status" value="1"/>
</dbReference>
<dbReference type="Gene3D" id="1.10.101.10">
    <property type="entry name" value="PGBD-like superfamily/PGBD"/>
    <property type="match status" value="1"/>
</dbReference>
<evidence type="ECO:0000313" key="4">
    <source>
        <dbReference type="EMBL" id="OGY59409.1"/>
    </source>
</evidence>
<dbReference type="InterPro" id="IPR002477">
    <property type="entry name" value="Peptidoglycan-bd-like"/>
</dbReference>
<reference evidence="4 5" key="1">
    <citation type="journal article" date="2016" name="Nat. Commun.">
        <title>Thousands of microbial genomes shed light on interconnected biogeochemical processes in an aquifer system.</title>
        <authorList>
            <person name="Anantharaman K."/>
            <person name="Brown C.T."/>
            <person name="Hug L.A."/>
            <person name="Sharon I."/>
            <person name="Castelle C.J."/>
            <person name="Probst A.J."/>
            <person name="Thomas B.C."/>
            <person name="Singh A."/>
            <person name="Wilkins M.J."/>
            <person name="Karaoz U."/>
            <person name="Brodie E.L."/>
            <person name="Williams K.H."/>
            <person name="Hubbard S.S."/>
            <person name="Banfield J.F."/>
        </authorList>
    </citation>
    <scope>NUCLEOTIDE SEQUENCE [LARGE SCALE GENOMIC DNA]</scope>
</reference>
<feature type="region of interest" description="Disordered" evidence="1">
    <location>
        <begin position="231"/>
        <end position="267"/>
    </location>
</feature>
<evidence type="ECO:0000256" key="2">
    <source>
        <dbReference type="SAM" id="SignalP"/>
    </source>
</evidence>
<keyword evidence="2" id="KW-0732">Signal</keyword>
<evidence type="ECO:0000256" key="1">
    <source>
        <dbReference type="SAM" id="MobiDB-lite"/>
    </source>
</evidence>
<gene>
    <name evidence="4" type="ORF">A3I31_01235</name>
</gene>
<comment type="caution">
    <text evidence="4">The sequence shown here is derived from an EMBL/GenBank/DDBJ whole genome shotgun (WGS) entry which is preliminary data.</text>
</comment>
<evidence type="ECO:0000313" key="5">
    <source>
        <dbReference type="Proteomes" id="UP000178808"/>
    </source>
</evidence>